<protein>
    <submittedName>
        <fullName evidence="3">Glycosyltransferase family 4 protein</fullName>
    </submittedName>
</protein>
<dbReference type="SUPFAM" id="SSF53756">
    <property type="entry name" value="UDP-Glycosyltransferase/glycogen phosphorylase"/>
    <property type="match status" value="1"/>
</dbReference>
<evidence type="ECO:0000313" key="4">
    <source>
        <dbReference type="Proteomes" id="UP000549765"/>
    </source>
</evidence>
<keyword evidence="4" id="KW-1185">Reference proteome</keyword>
<keyword evidence="3" id="KW-0808">Transferase</keyword>
<dbReference type="GO" id="GO:0016757">
    <property type="term" value="F:glycosyltransferase activity"/>
    <property type="evidence" value="ECO:0007669"/>
    <property type="project" value="InterPro"/>
</dbReference>
<comment type="caution">
    <text evidence="3">The sequence shown here is derived from an EMBL/GenBank/DDBJ whole genome shotgun (WGS) entry which is preliminary data.</text>
</comment>
<dbReference type="PANTHER" id="PTHR12526">
    <property type="entry name" value="GLYCOSYLTRANSFERASE"/>
    <property type="match status" value="1"/>
</dbReference>
<organism evidence="3 4">
    <name type="scientific">Periweissella fabalis</name>
    <dbReference type="NCBI Taxonomy" id="1070421"/>
    <lineage>
        <taxon>Bacteria</taxon>
        <taxon>Bacillati</taxon>
        <taxon>Bacillota</taxon>
        <taxon>Bacilli</taxon>
        <taxon>Lactobacillales</taxon>
        <taxon>Lactobacillaceae</taxon>
        <taxon>Periweissella</taxon>
    </lineage>
</organism>
<evidence type="ECO:0000313" key="3">
    <source>
        <dbReference type="EMBL" id="NKZ24761.1"/>
    </source>
</evidence>
<dbReference type="Proteomes" id="UP000549765">
    <property type="component" value="Unassembled WGS sequence"/>
</dbReference>
<dbReference type="RefSeq" id="WP_168722554.1">
    <property type="nucleotide sequence ID" value="NZ_JAAXPN010000009.1"/>
</dbReference>
<evidence type="ECO:0000259" key="2">
    <source>
        <dbReference type="Pfam" id="PF13477"/>
    </source>
</evidence>
<proteinExistence type="predicted"/>
<feature type="domain" description="Glycosyltransferase subfamily 4-like N-terminal" evidence="2">
    <location>
        <begin position="19"/>
        <end position="155"/>
    </location>
</feature>
<dbReference type="Pfam" id="PF00534">
    <property type="entry name" value="Glycos_transf_1"/>
    <property type="match status" value="1"/>
</dbReference>
<gene>
    <name evidence="3" type="ORF">HF964_08135</name>
</gene>
<dbReference type="InterPro" id="IPR028098">
    <property type="entry name" value="Glyco_trans_4-like_N"/>
</dbReference>
<name>A0A7X6N2P8_9LACO</name>
<evidence type="ECO:0000259" key="1">
    <source>
        <dbReference type="Pfam" id="PF00534"/>
    </source>
</evidence>
<dbReference type="PANTHER" id="PTHR12526:SF630">
    <property type="entry name" value="GLYCOSYLTRANSFERASE"/>
    <property type="match status" value="1"/>
</dbReference>
<dbReference type="AlphaFoldDB" id="A0A7X6N2P8"/>
<reference evidence="3 4" key="1">
    <citation type="submission" date="2020-04" db="EMBL/GenBank/DDBJ databases">
        <title>MicrobeNet Type strains.</title>
        <authorList>
            <person name="Nicholson A.C."/>
        </authorList>
    </citation>
    <scope>NUCLEOTIDE SEQUENCE [LARGE SCALE GENOMIC DNA]</scope>
    <source>
        <strain evidence="3 4">CCUG 61472</strain>
    </source>
</reference>
<dbReference type="EMBL" id="JAAXPN010000009">
    <property type="protein sequence ID" value="NKZ24761.1"/>
    <property type="molecule type" value="Genomic_DNA"/>
</dbReference>
<accession>A0A7X6N2P8</accession>
<dbReference type="Gene3D" id="3.40.50.2000">
    <property type="entry name" value="Glycogen Phosphorylase B"/>
    <property type="match status" value="2"/>
</dbReference>
<dbReference type="InterPro" id="IPR001296">
    <property type="entry name" value="Glyco_trans_1"/>
</dbReference>
<dbReference type="Pfam" id="PF13477">
    <property type="entry name" value="Glyco_trans_4_2"/>
    <property type="match status" value="1"/>
</dbReference>
<feature type="domain" description="Glycosyl transferase family 1" evidence="1">
    <location>
        <begin position="200"/>
        <end position="353"/>
    </location>
</feature>
<sequence length="382" mass="43175">MKKVLIVAAKANMIRQFNQRNILILKKLGFEVHVGTNFKEFGSMDNNENDKLIQWLEEQQVVRHQIDFGRKLGSFKANFVVIKQLRTIMQNKDEWAFMHAHSPIGSVLGRIAAKSQGVKTLYTAHGFHFFKGGPLKNWLIFPVEWLLGFITDQLIVINSNDLKVADYLPIENVEYIPSVGIDVKKMLAVTPEERQNIRAAKRSELNLKDDDFVLLNVGELSDLKNQRIVIEAMANIKNPKLKFMIAGVGPKYDEFTTMAKELGLQKQLMLLGYRNDIQALHFASDLFVFPSRREGFGLGGFEALVDGLKVIGTKNTGMKDFIIGPAYGVLLDTKDVTAVTEAIKTLMDNPEKPGAGMDKAFIETFDSSNVDRIMESIYRKFK</sequence>